<proteinExistence type="predicted"/>
<evidence type="ECO:0000313" key="6">
    <source>
        <dbReference type="EMBL" id="PZQ84221.1"/>
    </source>
</evidence>
<evidence type="ECO:0000256" key="4">
    <source>
        <dbReference type="PROSITE-ProRule" id="PRU00335"/>
    </source>
</evidence>
<dbReference type="InterPro" id="IPR009057">
    <property type="entry name" value="Homeodomain-like_sf"/>
</dbReference>
<dbReference type="Proteomes" id="UP000248887">
    <property type="component" value="Unassembled WGS sequence"/>
</dbReference>
<dbReference type="Pfam" id="PF21993">
    <property type="entry name" value="TetR_C_13_2"/>
    <property type="match status" value="1"/>
</dbReference>
<dbReference type="EMBL" id="QFQD01000012">
    <property type="protein sequence ID" value="PZQ84221.1"/>
    <property type="molecule type" value="Genomic_DNA"/>
</dbReference>
<dbReference type="Gene3D" id="1.10.10.60">
    <property type="entry name" value="Homeodomain-like"/>
    <property type="match status" value="1"/>
</dbReference>
<dbReference type="PANTHER" id="PTHR47506:SF7">
    <property type="entry name" value="TRANSCRIPTIONAL REGULATORY PROTEIN"/>
    <property type="match status" value="1"/>
</dbReference>
<evidence type="ECO:0000256" key="1">
    <source>
        <dbReference type="ARBA" id="ARBA00023015"/>
    </source>
</evidence>
<dbReference type="SUPFAM" id="SSF46689">
    <property type="entry name" value="Homeodomain-like"/>
    <property type="match status" value="1"/>
</dbReference>
<dbReference type="Gene3D" id="1.10.357.10">
    <property type="entry name" value="Tetracycline Repressor, domain 2"/>
    <property type="match status" value="1"/>
</dbReference>
<dbReference type="InterPro" id="IPR054156">
    <property type="entry name" value="YxaF_TetR_C"/>
</dbReference>
<keyword evidence="2 4" id="KW-0238">DNA-binding</keyword>
<dbReference type="PANTHER" id="PTHR47506">
    <property type="entry name" value="TRANSCRIPTIONAL REGULATORY PROTEIN"/>
    <property type="match status" value="1"/>
</dbReference>
<dbReference type="PRINTS" id="PR00455">
    <property type="entry name" value="HTHTETR"/>
</dbReference>
<dbReference type="InterPro" id="IPR001647">
    <property type="entry name" value="HTH_TetR"/>
</dbReference>
<evidence type="ECO:0000256" key="2">
    <source>
        <dbReference type="ARBA" id="ARBA00023125"/>
    </source>
</evidence>
<feature type="DNA-binding region" description="H-T-H motif" evidence="4">
    <location>
        <begin position="32"/>
        <end position="51"/>
    </location>
</feature>
<dbReference type="Pfam" id="PF00440">
    <property type="entry name" value="TetR_N"/>
    <property type="match status" value="1"/>
</dbReference>
<keyword evidence="3" id="KW-0804">Transcription</keyword>
<sequence>MRVSKAKVAEHRSAILESASRLFRERGFNDVGVAEIMQASGLTHGAFYGHFRSKADLAGEACREACAEGLASWKKTGDIGTIIDRYLSTTHRDTPAKGCAISALAADIAREGPQMQQDYAEGIRRFIGTIEAHLEEPDAQARRRKAIAIFATMTGALTMARGVAEGDLALSTEILENARAQLRACFGI</sequence>
<evidence type="ECO:0000313" key="7">
    <source>
        <dbReference type="Proteomes" id="UP000248887"/>
    </source>
</evidence>
<reference evidence="6 7" key="1">
    <citation type="submission" date="2017-08" db="EMBL/GenBank/DDBJ databases">
        <title>Infants hospitalized years apart are colonized by the same room-sourced microbial strains.</title>
        <authorList>
            <person name="Brooks B."/>
            <person name="Olm M.R."/>
            <person name="Firek B.A."/>
            <person name="Baker R."/>
            <person name="Thomas B.C."/>
            <person name="Morowitz M.J."/>
            <person name="Banfield J.F."/>
        </authorList>
    </citation>
    <scope>NUCLEOTIDE SEQUENCE [LARGE SCALE GENOMIC DNA]</scope>
    <source>
        <strain evidence="6">S2_005_001_R2_27</strain>
    </source>
</reference>
<dbReference type="AlphaFoldDB" id="A0A2W5R075"/>
<feature type="domain" description="HTH tetR-type" evidence="5">
    <location>
        <begin position="9"/>
        <end position="69"/>
    </location>
</feature>
<protein>
    <submittedName>
        <fullName evidence="6">TetR family transcriptional regulator</fullName>
    </submittedName>
</protein>
<evidence type="ECO:0000259" key="5">
    <source>
        <dbReference type="PROSITE" id="PS50977"/>
    </source>
</evidence>
<gene>
    <name evidence="6" type="ORF">DI549_05500</name>
</gene>
<dbReference type="InterPro" id="IPR036271">
    <property type="entry name" value="Tet_transcr_reg_TetR-rel_C_sf"/>
</dbReference>
<accession>A0A2W5R075</accession>
<name>A0A2W5R075_ANCNO</name>
<dbReference type="SUPFAM" id="SSF48498">
    <property type="entry name" value="Tetracyclin repressor-like, C-terminal domain"/>
    <property type="match status" value="1"/>
</dbReference>
<organism evidence="6 7">
    <name type="scientific">Ancylobacter novellus</name>
    <name type="common">Thiobacillus novellus</name>
    <dbReference type="NCBI Taxonomy" id="921"/>
    <lineage>
        <taxon>Bacteria</taxon>
        <taxon>Pseudomonadati</taxon>
        <taxon>Pseudomonadota</taxon>
        <taxon>Alphaproteobacteria</taxon>
        <taxon>Hyphomicrobiales</taxon>
        <taxon>Xanthobacteraceae</taxon>
        <taxon>Ancylobacter</taxon>
    </lineage>
</organism>
<dbReference type="GO" id="GO:0003677">
    <property type="term" value="F:DNA binding"/>
    <property type="evidence" value="ECO:0007669"/>
    <property type="project" value="UniProtKB-UniRule"/>
</dbReference>
<comment type="caution">
    <text evidence="6">The sequence shown here is derived from an EMBL/GenBank/DDBJ whole genome shotgun (WGS) entry which is preliminary data.</text>
</comment>
<dbReference type="PROSITE" id="PS50977">
    <property type="entry name" value="HTH_TETR_2"/>
    <property type="match status" value="1"/>
</dbReference>
<keyword evidence="1" id="KW-0805">Transcription regulation</keyword>
<evidence type="ECO:0000256" key="3">
    <source>
        <dbReference type="ARBA" id="ARBA00023163"/>
    </source>
</evidence>